<feature type="signal peptide" evidence="2">
    <location>
        <begin position="1"/>
        <end position="20"/>
    </location>
</feature>
<reference evidence="3 4" key="1">
    <citation type="submission" date="2019-12" db="EMBL/GenBank/DDBJ databases">
        <title>Mucilaginibacter sp. HMF7410 genome sequencing and assembly.</title>
        <authorList>
            <person name="Kang H."/>
            <person name="Cha I."/>
            <person name="Kim H."/>
            <person name="Joh K."/>
        </authorList>
    </citation>
    <scope>NUCLEOTIDE SEQUENCE [LARGE SCALE GENOMIC DNA]</scope>
    <source>
        <strain evidence="3 4">HMF7410</strain>
    </source>
</reference>
<dbReference type="Pfam" id="PF13584">
    <property type="entry name" value="BatD"/>
    <property type="match status" value="2"/>
</dbReference>
<dbReference type="PANTHER" id="PTHR40940:SF2">
    <property type="entry name" value="BATD"/>
    <property type="match status" value="1"/>
</dbReference>
<comment type="caution">
    <text evidence="3">The sequence shown here is derived from an EMBL/GenBank/DDBJ whole genome shotgun (WGS) entry which is preliminary data.</text>
</comment>
<name>A0A7K1SZ89_9SPHI</name>
<evidence type="ECO:0000256" key="2">
    <source>
        <dbReference type="SAM" id="SignalP"/>
    </source>
</evidence>
<dbReference type="RefSeq" id="WP_157568081.1">
    <property type="nucleotide sequence ID" value="NZ_WPIK01000012.1"/>
</dbReference>
<accession>A0A7K1SZ89</accession>
<evidence type="ECO:0000256" key="1">
    <source>
        <dbReference type="SAM" id="Phobius"/>
    </source>
</evidence>
<dbReference type="EMBL" id="WPIK01000012">
    <property type="protein sequence ID" value="MVN22636.1"/>
    <property type="molecule type" value="Genomic_DNA"/>
</dbReference>
<feature type="transmembrane region" description="Helical" evidence="1">
    <location>
        <begin position="455"/>
        <end position="474"/>
    </location>
</feature>
<keyword evidence="1" id="KW-1133">Transmembrane helix</keyword>
<keyword evidence="4" id="KW-1185">Reference proteome</keyword>
<dbReference type="AlphaFoldDB" id="A0A7K1SZ89"/>
<dbReference type="Proteomes" id="UP000462014">
    <property type="component" value="Unassembled WGS sequence"/>
</dbReference>
<proteinExistence type="predicted"/>
<gene>
    <name evidence="3" type="ORF">GO621_13970</name>
</gene>
<organism evidence="3 4">
    <name type="scientific">Mucilaginibacter arboris</name>
    <dbReference type="NCBI Taxonomy" id="2682090"/>
    <lineage>
        <taxon>Bacteria</taxon>
        <taxon>Pseudomonadati</taxon>
        <taxon>Bacteroidota</taxon>
        <taxon>Sphingobacteriia</taxon>
        <taxon>Sphingobacteriales</taxon>
        <taxon>Sphingobacteriaceae</taxon>
        <taxon>Mucilaginibacter</taxon>
    </lineage>
</organism>
<evidence type="ECO:0000313" key="3">
    <source>
        <dbReference type="EMBL" id="MVN22636.1"/>
    </source>
</evidence>
<sequence length="599" mass="65928">MKKRLGILSILLLFSTLLFAQKFTASVSKSNVGVGEQFEVDFSMNAGGTHFTPPNFNNFQVISGPNMSSDMTSVNGNTTLNITYSYILVPTKEGTFTIDAAAIVINGHTLVSSPLKVTVKGQAPPVQKQAQQAAAAPVDNSKADTRDISKQIFIRAVVDKTHAYVGEQIKVDYKIYTRVDILGGQPDKAPELNGFWNQDVVNKNGNSWKSEVYKGLRYNVTTIKQSILFPQHAGDLSIDPLTVNFGVRLPLPAINVLGTMYNNFKDVPYKAKSQPIIIHVIPLPTTGKPVDFTGAVGSFSLYTDADKKELKANETLNYTVEISGTGNLNLIDAPKINLPADLEKYDPKTTDRITVDSNGVSGSRKFSYLLIPRHQGDFTLNPVNFTYFNPASKKYITLPGKAFRIKVNKGDAQANAPAFNSSDQQDIKLLGNDIRYIKTTAADLYKDGEGFYNSAMYYILLLLGPILFAAALFYRKWNRQYNSDLVKVKSRGAGKMAAKHLANAQKELTAGNRSAFYDAIAKGLYGYLSDKLNIPVANLNKENITAQLQSHSINSITINHLVDTMDLCEMARFAPVTGISEQQVFDKAKNTINEIEDKI</sequence>
<dbReference type="PANTHER" id="PTHR40940">
    <property type="entry name" value="PROTEIN BATD-RELATED"/>
    <property type="match status" value="1"/>
</dbReference>
<keyword evidence="2" id="KW-0732">Signal</keyword>
<keyword evidence="1" id="KW-0812">Transmembrane</keyword>
<evidence type="ECO:0000313" key="4">
    <source>
        <dbReference type="Proteomes" id="UP000462014"/>
    </source>
</evidence>
<protein>
    <submittedName>
        <fullName evidence="3">Protein BatD</fullName>
    </submittedName>
</protein>
<keyword evidence="1" id="KW-0472">Membrane</keyword>
<feature type="chain" id="PRO_5029762932" evidence="2">
    <location>
        <begin position="21"/>
        <end position="599"/>
    </location>
</feature>
<dbReference type="InterPro" id="IPR025738">
    <property type="entry name" value="BatD"/>
</dbReference>